<proteinExistence type="predicted"/>
<name>A0A2Z6N7B8_TRISU</name>
<keyword evidence="2" id="KW-1185">Reference proteome</keyword>
<reference evidence="2" key="1">
    <citation type="journal article" date="2017" name="Front. Plant Sci.">
        <title>Climate Clever Clovers: New Paradigm to Reduce the Environmental Footprint of Ruminants by Breeding Low Methanogenic Forages Utilizing Haplotype Variation.</title>
        <authorList>
            <person name="Kaur P."/>
            <person name="Appels R."/>
            <person name="Bayer P.E."/>
            <person name="Keeble-Gagnere G."/>
            <person name="Wang J."/>
            <person name="Hirakawa H."/>
            <person name="Shirasawa K."/>
            <person name="Vercoe P."/>
            <person name="Stefanova K."/>
            <person name="Durmic Z."/>
            <person name="Nichols P."/>
            <person name="Revell C."/>
            <person name="Isobe S.N."/>
            <person name="Edwards D."/>
            <person name="Erskine W."/>
        </authorList>
    </citation>
    <scope>NUCLEOTIDE SEQUENCE [LARGE SCALE GENOMIC DNA]</scope>
    <source>
        <strain evidence="2">cv. Daliak</strain>
    </source>
</reference>
<accession>A0A2Z6N7B8</accession>
<organism evidence="1 2">
    <name type="scientific">Trifolium subterraneum</name>
    <name type="common">Subterranean clover</name>
    <dbReference type="NCBI Taxonomy" id="3900"/>
    <lineage>
        <taxon>Eukaryota</taxon>
        <taxon>Viridiplantae</taxon>
        <taxon>Streptophyta</taxon>
        <taxon>Embryophyta</taxon>
        <taxon>Tracheophyta</taxon>
        <taxon>Spermatophyta</taxon>
        <taxon>Magnoliopsida</taxon>
        <taxon>eudicotyledons</taxon>
        <taxon>Gunneridae</taxon>
        <taxon>Pentapetalae</taxon>
        <taxon>rosids</taxon>
        <taxon>fabids</taxon>
        <taxon>Fabales</taxon>
        <taxon>Fabaceae</taxon>
        <taxon>Papilionoideae</taxon>
        <taxon>50 kb inversion clade</taxon>
        <taxon>NPAAA clade</taxon>
        <taxon>Hologalegina</taxon>
        <taxon>IRL clade</taxon>
        <taxon>Trifolieae</taxon>
        <taxon>Trifolium</taxon>
    </lineage>
</organism>
<evidence type="ECO:0000313" key="1">
    <source>
        <dbReference type="EMBL" id="GAU31775.1"/>
    </source>
</evidence>
<dbReference type="OrthoDB" id="1436790at2759"/>
<sequence>MVKDSRAAEMVVEEEGVKKINWSWRRLFQWEKDMVEVCSGLVLGLRRAESEGDYRKWREGTYTFKEAYHLLTEGEGGMRNERSLIFPMSYAGCNLEGGSEMARDPNSFS</sequence>
<dbReference type="EMBL" id="DF973468">
    <property type="protein sequence ID" value="GAU31775.1"/>
    <property type="molecule type" value="Genomic_DNA"/>
</dbReference>
<protein>
    <submittedName>
        <fullName evidence="1">Uncharacterized protein</fullName>
    </submittedName>
</protein>
<evidence type="ECO:0000313" key="2">
    <source>
        <dbReference type="Proteomes" id="UP000242715"/>
    </source>
</evidence>
<dbReference type="AlphaFoldDB" id="A0A2Z6N7B8"/>
<dbReference type="Proteomes" id="UP000242715">
    <property type="component" value="Unassembled WGS sequence"/>
</dbReference>
<gene>
    <name evidence="1" type="ORF">TSUD_22210</name>
</gene>